<sequence>MKLYRCLRAKCAHRHRGYSREISLHHGGFCSGSFSDPLGRASFSCGREGSVTYTRRPSYCPRPSYSPRPSYCPPVPASPPYSVSGGYTCGGEGSVVITGGGCGGTSGWGGTGGTVPVYAPRGGGGDWGHSLGGEGGSTLHPGDLGGGSGYGFPAPPSDALAGGVTGGPGYYSGGSGYAPGGVSGPELSPGGGGCSQVLQQKCPVVVPSTKSQQCKQKSHWPPRQKK</sequence>
<protein>
    <submittedName>
        <fullName evidence="2">Loricrin-like</fullName>
    </submittedName>
</protein>
<organism evidence="1 2">
    <name type="scientific">Pipra filicauda</name>
    <name type="common">Wire-tailed manakin</name>
    <dbReference type="NCBI Taxonomy" id="649802"/>
    <lineage>
        <taxon>Eukaryota</taxon>
        <taxon>Metazoa</taxon>
        <taxon>Chordata</taxon>
        <taxon>Craniata</taxon>
        <taxon>Vertebrata</taxon>
        <taxon>Euteleostomi</taxon>
        <taxon>Archelosauria</taxon>
        <taxon>Archosauria</taxon>
        <taxon>Dinosauria</taxon>
        <taxon>Saurischia</taxon>
        <taxon>Theropoda</taxon>
        <taxon>Coelurosauria</taxon>
        <taxon>Aves</taxon>
        <taxon>Neognathae</taxon>
        <taxon>Neoaves</taxon>
        <taxon>Telluraves</taxon>
        <taxon>Australaves</taxon>
        <taxon>Passeriformes</taxon>
        <taxon>Pipridae</taxon>
        <taxon>Pipra</taxon>
    </lineage>
</organism>
<dbReference type="RefSeq" id="XP_039242847.1">
    <property type="nucleotide sequence ID" value="XM_039386913.1"/>
</dbReference>
<dbReference type="AlphaFoldDB" id="A0A7R5L0M0"/>
<dbReference type="Proteomes" id="UP000504627">
    <property type="component" value="Unplaced"/>
</dbReference>
<name>A0A7R5L0M0_9PASS</name>
<keyword evidence="1" id="KW-1185">Reference proteome</keyword>
<evidence type="ECO:0000313" key="1">
    <source>
        <dbReference type="Proteomes" id="UP000504627"/>
    </source>
</evidence>
<dbReference type="InParanoid" id="A0A7R5L0M0"/>
<accession>A0A7R5L0M0</accession>
<dbReference type="GeneID" id="113991155"/>
<gene>
    <name evidence="2" type="primary">LOC113991155</name>
</gene>
<proteinExistence type="predicted"/>
<evidence type="ECO:0000313" key="2">
    <source>
        <dbReference type="RefSeq" id="XP_039242847.1"/>
    </source>
</evidence>
<reference evidence="2" key="1">
    <citation type="submission" date="2025-08" db="UniProtKB">
        <authorList>
            <consortium name="RefSeq"/>
        </authorList>
    </citation>
    <scope>IDENTIFICATION</scope>
    <source>
        <tissue evidence="2">Muscle</tissue>
    </source>
</reference>